<comment type="pathway">
    <text evidence="1 10">Nucleoside biosynthesis; alpha-ribazole biosynthesis; alpha-ribazole from 5,6-dimethylbenzimidazole: step 1/2.</text>
</comment>
<dbReference type="GO" id="GO:0008939">
    <property type="term" value="F:nicotinate-nucleotide-dimethylbenzimidazole phosphoribosyltransferase activity"/>
    <property type="evidence" value="ECO:0007669"/>
    <property type="project" value="UniProtKB-UniRule"/>
</dbReference>
<keyword evidence="12" id="KW-1185">Reference proteome</keyword>
<dbReference type="EC" id="2.4.2.21" evidence="3 10"/>
<dbReference type="eggNOG" id="COG2038">
    <property type="taxonomic scope" value="Bacteria"/>
</dbReference>
<dbReference type="GO" id="GO:0009236">
    <property type="term" value="P:cobalamin biosynthetic process"/>
    <property type="evidence" value="ECO:0007669"/>
    <property type="project" value="UniProtKB-UniRule"/>
</dbReference>
<keyword evidence="7 10" id="KW-0808">Transferase</keyword>
<dbReference type="SUPFAM" id="SSF52733">
    <property type="entry name" value="Nicotinate mononucleotide:5,6-dimethylbenzimidazole phosphoribosyltransferase (CobT)"/>
    <property type="match status" value="1"/>
</dbReference>
<evidence type="ECO:0000256" key="1">
    <source>
        <dbReference type="ARBA" id="ARBA00005049"/>
    </source>
</evidence>
<dbReference type="Gene3D" id="3.40.50.10210">
    <property type="match status" value="1"/>
</dbReference>
<dbReference type="OrthoDB" id="9781491at2"/>
<reference evidence="12" key="1">
    <citation type="submission" date="2014-05" db="EMBL/GenBank/DDBJ databases">
        <title>ATOL: Assembling a taxonomically balanced genome-scale reconstruction of the evolutionary history of the Enterobacteriaceae.</title>
        <authorList>
            <person name="Plunkett G. III"/>
            <person name="Neeno-Eckwall E.C."/>
            <person name="Glasner J.D."/>
            <person name="Perna N.T."/>
        </authorList>
    </citation>
    <scope>NUCLEOTIDE SEQUENCE [LARGE SCALE GENOMIC DNA]</scope>
    <source>
        <strain evidence="12">ATCC 49490</strain>
    </source>
</reference>
<comment type="similarity">
    <text evidence="2 10">Belongs to the CobT family.</text>
</comment>
<dbReference type="PANTHER" id="PTHR43463:SF1">
    <property type="entry name" value="NICOTINATE-NUCLEOTIDE--DIMETHYLBENZIMIDAZOLE PHOSPHORIBOSYLTRANSFERASE"/>
    <property type="match status" value="1"/>
</dbReference>
<evidence type="ECO:0000256" key="3">
    <source>
        <dbReference type="ARBA" id="ARBA00011991"/>
    </source>
</evidence>
<dbReference type="EMBL" id="JMTB01000126">
    <property type="protein sequence ID" value="KFB98310.1"/>
    <property type="molecule type" value="Genomic_DNA"/>
</dbReference>
<dbReference type="NCBIfam" id="NF000996">
    <property type="entry name" value="PRK00105.1"/>
    <property type="match status" value="1"/>
</dbReference>
<organism evidence="11 12">
    <name type="scientific">Trabulsiella guamensis ATCC 49490</name>
    <dbReference type="NCBI Taxonomy" id="1005994"/>
    <lineage>
        <taxon>Bacteria</taxon>
        <taxon>Pseudomonadati</taxon>
        <taxon>Pseudomonadota</taxon>
        <taxon>Gammaproteobacteria</taxon>
        <taxon>Enterobacterales</taxon>
        <taxon>Enterobacteriaceae</taxon>
        <taxon>Trabulsiella</taxon>
    </lineage>
</organism>
<comment type="catalytic activity">
    <reaction evidence="9 10">
        <text>5,6-dimethylbenzimidazole + nicotinate beta-D-ribonucleotide = alpha-ribazole 5'-phosphate + nicotinate + H(+)</text>
        <dbReference type="Rhea" id="RHEA:11196"/>
        <dbReference type="ChEBI" id="CHEBI:15378"/>
        <dbReference type="ChEBI" id="CHEBI:15890"/>
        <dbReference type="ChEBI" id="CHEBI:32544"/>
        <dbReference type="ChEBI" id="CHEBI:57502"/>
        <dbReference type="ChEBI" id="CHEBI:57918"/>
        <dbReference type="EC" id="2.4.2.21"/>
    </reaction>
</comment>
<dbReference type="NCBIfam" id="TIGR03160">
    <property type="entry name" value="cobT_DBIPRT"/>
    <property type="match status" value="1"/>
</dbReference>
<dbReference type="InterPro" id="IPR003200">
    <property type="entry name" value="Nict_dMeBzImd_PRibTrfase"/>
</dbReference>
<dbReference type="InterPro" id="IPR036087">
    <property type="entry name" value="Nict_dMeBzImd_PRibTrfase_sf"/>
</dbReference>
<dbReference type="Proteomes" id="UP000028630">
    <property type="component" value="Unassembled WGS sequence"/>
</dbReference>
<dbReference type="FunFam" id="3.40.50.10210:FF:000001">
    <property type="entry name" value="Nicotinate-nucleotide--dimethylbenzimidazole phosphoribosyltransferase"/>
    <property type="match status" value="1"/>
</dbReference>
<dbReference type="InterPro" id="IPR023195">
    <property type="entry name" value="Nict_dMeBzImd_PRibTrfase_N"/>
</dbReference>
<dbReference type="PANTHER" id="PTHR43463">
    <property type="entry name" value="NICOTINATE-NUCLEOTIDE--DIMETHYLBENZIMIDAZOLE PHOSPHORIBOSYLTRANSFERASE"/>
    <property type="match status" value="1"/>
</dbReference>
<evidence type="ECO:0000313" key="11">
    <source>
        <dbReference type="EMBL" id="KFB98310.1"/>
    </source>
</evidence>
<dbReference type="RefSeq" id="WP_038163004.1">
    <property type="nucleotide sequence ID" value="NZ_JMTB01000126.1"/>
</dbReference>
<evidence type="ECO:0000256" key="7">
    <source>
        <dbReference type="ARBA" id="ARBA00022679"/>
    </source>
</evidence>
<evidence type="ECO:0000256" key="5">
    <source>
        <dbReference type="ARBA" id="ARBA00022573"/>
    </source>
</evidence>
<keyword evidence="5 10" id="KW-0169">Cobalamin biosynthesis</keyword>
<protein>
    <recommendedName>
        <fullName evidence="4 10">Nicotinate-nucleotide--dimethylbenzimidazole phosphoribosyltransferase</fullName>
        <shortName evidence="10">NN:DBI PRT</shortName>
        <ecNumber evidence="3 10">2.4.2.21</ecNumber>
    </recommendedName>
    <alternativeName>
        <fullName evidence="8 10">N(1)-alpha-phosphoribosyltransferase</fullName>
    </alternativeName>
</protein>
<dbReference type="CDD" id="cd02439">
    <property type="entry name" value="DMB-PRT_CobT"/>
    <property type="match status" value="1"/>
</dbReference>
<dbReference type="AlphaFoldDB" id="A0A084ZLG6"/>
<sequence>MQNLNALLNTIPQPDTEAMARAQQHIDGLLKPPGSLGRLEALAVQLMGMPGLAGKLRLDNKAIIVMCADHGVWHEGVTISPQIVTAIQTANMVRQNTGVCVLAKQAGAQVHVIDVGIDADPIPGVVNMKMARGSGNIAREAAMTREQANALLVASMQYTRQLAADGVTLFGVGELGMANTTPAAAVVSVLTQTEPEAVVGVGANLPVNQLAHKVDVVRRAIDINQPDARDAIDVLAKVGGFDLVGMTGVMLGAASCGLPVMLDGFLSYASALAACQIAPAIKPYLIPSHVSAEKGARVALNALQLEPYLNMEMRLGEGSGAALAMHIVDAACMMYNQMGTLAGSDIVLPTA</sequence>
<dbReference type="Pfam" id="PF02277">
    <property type="entry name" value="DBI_PRT"/>
    <property type="match status" value="1"/>
</dbReference>
<dbReference type="Gene3D" id="1.10.1610.10">
    <property type="match status" value="2"/>
</dbReference>
<feature type="active site" description="Proton acceptor" evidence="10">
    <location>
        <position position="317"/>
    </location>
</feature>
<accession>A0A084ZLG6</accession>
<dbReference type="HAMAP" id="MF_00230">
    <property type="entry name" value="CobT"/>
    <property type="match status" value="1"/>
</dbReference>
<evidence type="ECO:0000256" key="6">
    <source>
        <dbReference type="ARBA" id="ARBA00022676"/>
    </source>
</evidence>
<gene>
    <name evidence="10 11" type="primary">cobT</name>
    <name evidence="11" type="ORF">GTGU_04561</name>
</gene>
<evidence type="ECO:0000256" key="10">
    <source>
        <dbReference type="HAMAP-Rule" id="MF_00230"/>
    </source>
</evidence>
<evidence type="ECO:0000256" key="2">
    <source>
        <dbReference type="ARBA" id="ARBA00007110"/>
    </source>
</evidence>
<keyword evidence="6 10" id="KW-0328">Glycosyltransferase</keyword>
<comment type="caution">
    <text evidence="11">The sequence shown here is derived from an EMBL/GenBank/DDBJ whole genome shotgun (WGS) entry which is preliminary data.</text>
</comment>
<evidence type="ECO:0000256" key="4">
    <source>
        <dbReference type="ARBA" id="ARBA00015486"/>
    </source>
</evidence>
<evidence type="ECO:0000256" key="9">
    <source>
        <dbReference type="ARBA" id="ARBA00047340"/>
    </source>
</evidence>
<comment type="function">
    <text evidence="10">Catalyzes the synthesis of alpha-ribazole-5'-phosphate from nicotinate mononucleotide (NAMN) and 5,6-dimethylbenzimidazole (DMB).</text>
</comment>
<proteinExistence type="inferred from homology"/>
<name>A0A084ZLG6_9ENTR</name>
<dbReference type="UniPathway" id="UPA00061">
    <property type="reaction ID" value="UER00516"/>
</dbReference>
<dbReference type="InterPro" id="IPR017846">
    <property type="entry name" value="Nict_dMeBzImd_PRibTrfase_bact"/>
</dbReference>
<evidence type="ECO:0000313" key="12">
    <source>
        <dbReference type="Proteomes" id="UP000028630"/>
    </source>
</evidence>
<evidence type="ECO:0000256" key="8">
    <source>
        <dbReference type="ARBA" id="ARBA00030686"/>
    </source>
</evidence>